<feature type="transmembrane region" description="Helical" evidence="6">
    <location>
        <begin position="197"/>
        <end position="218"/>
    </location>
</feature>
<dbReference type="RefSeq" id="WP_125554152.1">
    <property type="nucleotide sequence ID" value="NZ_RBVX01000002.1"/>
</dbReference>
<evidence type="ECO:0000256" key="1">
    <source>
        <dbReference type="ARBA" id="ARBA00004651"/>
    </source>
</evidence>
<gene>
    <name evidence="8" type="ORF">D7Z54_02525</name>
</gene>
<feature type="transmembrane region" description="Helical" evidence="6">
    <location>
        <begin position="224"/>
        <end position="251"/>
    </location>
</feature>
<proteinExistence type="inferred from homology"/>
<protein>
    <submittedName>
        <fullName evidence="8">ABC transporter permease</fullName>
    </submittedName>
</protein>
<keyword evidence="5 6" id="KW-0472">Membrane</keyword>
<keyword evidence="4 6" id="KW-1133">Transmembrane helix</keyword>
<dbReference type="AlphaFoldDB" id="A0A3R9PA44"/>
<feature type="domain" description="ABC3 transporter permease C-terminal" evidence="7">
    <location>
        <begin position="60"/>
        <end position="178"/>
    </location>
</feature>
<sequence>MTFRQFAVNNVLRNKRLYAAYFLSSMFTVMVFFTFSVFMFHPALNGTTDMNQSVTKGMMTAAVIIYVFSFFFVLYSMGSFLQSRKKEFGLLMMQGMSTGQIRTMVFLENMLIGFCATLGGMTVGLVFTKFILLIAENILIISTALNFYVPWKALMLTFGSFIVLFFVISISVSVVLRSEKLIHLIQGNKRSKGDPKASRLLAVIAAVLLAGGYVVALVTRQMQVVITMVPVVTVVIIGTYLLFTQLSVYVIRKLKNRKTLFWRKTNMILFSDLSFRMKDNARTFFLVAIISTVAFCSIGTLYGFQSVLISMAQGNQSLPFSYTAYEDNVDEREDIETISQTLSKHDLNATQEEISLRYYDVLDSEDTSMVISQSDYNRFADLTGEDPISVGDNGVIISHFEANINLGDQKEEELEELITIDSEVAVQPEQNITSRALPEVDPYFIVSDEQFEQLSEPEVSETYYGWQTEGDKQAKISAGKELWEDVGPSLITAPNYEMFRLSKGYGPVLFVGLFIGIVFFVAAGSFLYFRLYSDLDDDKEKFQAIAKLGLSEKELSKVLTRQVAILFFTPIVVALVHGAVALTALSHLFMYNLFSEAATVLGIFFVIQVIYFFIVRFFYIKQIKSGI</sequence>
<feature type="transmembrane region" description="Helical" evidence="6">
    <location>
        <begin position="597"/>
        <end position="619"/>
    </location>
</feature>
<dbReference type="OrthoDB" id="1937696at2"/>
<dbReference type="PANTHER" id="PTHR46795:SF2">
    <property type="entry name" value="ABC TRANSPORTER, PERMEASE PROTEIN"/>
    <property type="match status" value="1"/>
</dbReference>
<feature type="transmembrane region" description="Helical" evidence="6">
    <location>
        <begin position="563"/>
        <end position="585"/>
    </location>
</feature>
<keyword evidence="3 6" id="KW-0812">Transmembrane</keyword>
<dbReference type="GO" id="GO:0005886">
    <property type="term" value="C:plasma membrane"/>
    <property type="evidence" value="ECO:0007669"/>
    <property type="project" value="UniProtKB-SubCell"/>
</dbReference>
<feature type="transmembrane region" description="Helical" evidence="6">
    <location>
        <begin position="20"/>
        <end position="40"/>
    </location>
</feature>
<name>A0A3R9PA44_9BACI</name>
<feature type="transmembrane region" description="Helical" evidence="6">
    <location>
        <begin position="101"/>
        <end position="123"/>
    </location>
</feature>
<evidence type="ECO:0000259" key="7">
    <source>
        <dbReference type="Pfam" id="PF02687"/>
    </source>
</evidence>
<dbReference type="GO" id="GO:0055085">
    <property type="term" value="P:transmembrane transport"/>
    <property type="evidence" value="ECO:0007669"/>
    <property type="project" value="UniProtKB-UniRule"/>
</dbReference>
<dbReference type="Pfam" id="PF02687">
    <property type="entry name" value="FtsX"/>
    <property type="match status" value="1"/>
</dbReference>
<dbReference type="EMBL" id="RBVX01000002">
    <property type="protein sequence ID" value="RSL34735.1"/>
    <property type="molecule type" value="Genomic_DNA"/>
</dbReference>
<dbReference type="InterPro" id="IPR052536">
    <property type="entry name" value="ABC-4_Integral_Memb_Prot"/>
</dbReference>
<evidence type="ECO:0000256" key="5">
    <source>
        <dbReference type="ARBA" id="ARBA00023136"/>
    </source>
</evidence>
<comment type="subcellular location">
    <subcellularLocation>
        <location evidence="1 6">Cell membrane</location>
        <topology evidence="1 6">Multi-pass membrane protein</topology>
    </subcellularLocation>
</comment>
<dbReference type="PIRSF" id="PIRSF018968">
    <property type="entry name" value="ABC_permease_BceB"/>
    <property type="match status" value="1"/>
</dbReference>
<evidence type="ECO:0000256" key="6">
    <source>
        <dbReference type="PIRNR" id="PIRNR018968"/>
    </source>
</evidence>
<feature type="transmembrane region" description="Helical" evidence="6">
    <location>
        <begin position="284"/>
        <end position="304"/>
    </location>
</feature>
<comment type="caution">
    <text evidence="8">The sequence shown here is derived from an EMBL/GenBank/DDBJ whole genome shotgun (WGS) entry which is preliminary data.</text>
</comment>
<evidence type="ECO:0000313" key="8">
    <source>
        <dbReference type="EMBL" id="RSL34735.1"/>
    </source>
</evidence>
<evidence type="ECO:0000256" key="4">
    <source>
        <dbReference type="ARBA" id="ARBA00022989"/>
    </source>
</evidence>
<reference evidence="8 9" key="1">
    <citation type="submission" date="2018-10" db="EMBL/GenBank/DDBJ databases">
        <title>Draft genome sequence of Bacillus salarius IM0101, isolated from a hypersaline soil in Inner Mongolia, China.</title>
        <authorList>
            <person name="Yamprayoonswat W."/>
            <person name="Boonvisut S."/>
            <person name="Jumpathong W."/>
            <person name="Sittihan S."/>
            <person name="Ruangsuj P."/>
            <person name="Wanthongcharoen S."/>
            <person name="Thongpramul N."/>
            <person name="Pimmason S."/>
            <person name="Yu B."/>
            <person name="Yasawong M."/>
        </authorList>
    </citation>
    <scope>NUCLEOTIDE SEQUENCE [LARGE SCALE GENOMIC DNA]</scope>
    <source>
        <strain evidence="8 9">IM0101</strain>
    </source>
</reference>
<comment type="similarity">
    <text evidence="6">Belongs to the ABC-4 integral membrane protein family.</text>
</comment>
<keyword evidence="2 6" id="KW-1003">Cell membrane</keyword>
<evidence type="ECO:0000313" key="9">
    <source>
        <dbReference type="Proteomes" id="UP000275076"/>
    </source>
</evidence>
<feature type="transmembrane region" description="Helical" evidence="6">
    <location>
        <begin position="155"/>
        <end position="176"/>
    </location>
</feature>
<feature type="transmembrane region" description="Helical" evidence="6">
    <location>
        <begin position="61"/>
        <end position="81"/>
    </location>
</feature>
<evidence type="ECO:0000256" key="2">
    <source>
        <dbReference type="ARBA" id="ARBA00022475"/>
    </source>
</evidence>
<organism evidence="8 9">
    <name type="scientific">Salibacterium salarium</name>
    <dbReference type="NCBI Taxonomy" id="284579"/>
    <lineage>
        <taxon>Bacteria</taxon>
        <taxon>Bacillati</taxon>
        <taxon>Bacillota</taxon>
        <taxon>Bacilli</taxon>
        <taxon>Bacillales</taxon>
        <taxon>Bacillaceae</taxon>
    </lineage>
</organism>
<dbReference type="PANTHER" id="PTHR46795">
    <property type="entry name" value="ABC TRANSPORTER PERMEASE-RELATED-RELATED"/>
    <property type="match status" value="1"/>
</dbReference>
<keyword evidence="9" id="KW-1185">Reference proteome</keyword>
<accession>A0A3R9PA44</accession>
<feature type="transmembrane region" description="Helical" evidence="6">
    <location>
        <begin position="508"/>
        <end position="529"/>
    </location>
</feature>
<evidence type="ECO:0000256" key="3">
    <source>
        <dbReference type="ARBA" id="ARBA00022692"/>
    </source>
</evidence>
<dbReference type="Proteomes" id="UP000275076">
    <property type="component" value="Unassembled WGS sequence"/>
</dbReference>
<keyword evidence="6" id="KW-0813">Transport</keyword>
<dbReference type="InterPro" id="IPR027022">
    <property type="entry name" value="ABC_permease_BceB-typ"/>
</dbReference>
<dbReference type="InterPro" id="IPR003838">
    <property type="entry name" value="ABC3_permease_C"/>
</dbReference>